<sequence length="90" mass="10241">MQITIRARAHQIDLKRLRDRTNLRPLGLEEAVHGVERGWRAVPPHRVLLAVAGKVRPVLVATGGIRSCHLYLLYTHAGKWREDDGVKYLV</sequence>
<protein>
    <submittedName>
        <fullName evidence="1">Os01g0731700 protein</fullName>
    </submittedName>
</protein>
<reference evidence="1 2" key="3">
    <citation type="journal article" date="2013" name="Rice">
        <title>Improvement of the Oryza sativa Nipponbare reference genome using next generation sequence and optical map data.</title>
        <authorList>
            <person name="Kawahara Y."/>
            <person name="de la Bastide M."/>
            <person name="Hamilton J.P."/>
            <person name="Kanamori H."/>
            <person name="McCombie W.R."/>
            <person name="Ouyang S."/>
            <person name="Schwartz D.C."/>
            <person name="Tanaka T."/>
            <person name="Wu J."/>
            <person name="Zhou S."/>
            <person name="Childs K.L."/>
            <person name="Davidson R.M."/>
            <person name="Lin H."/>
            <person name="Quesada-Ocampo L."/>
            <person name="Vaillancourt B."/>
            <person name="Sakai H."/>
            <person name="Lee S.S."/>
            <person name="Kim J."/>
            <person name="Numa H."/>
            <person name="Itoh T."/>
            <person name="Buell C.R."/>
            <person name="Matsumoto T."/>
        </authorList>
    </citation>
    <scope>NUCLEOTIDE SEQUENCE [LARGE SCALE GENOMIC DNA]</scope>
    <source>
        <strain evidence="2">cv. Nipponbare</strain>
    </source>
</reference>
<evidence type="ECO:0000313" key="2">
    <source>
        <dbReference type="Proteomes" id="UP000059680"/>
    </source>
</evidence>
<accession>A0A0P0V7U7</accession>
<name>A0A0P0V7U7_ORYSJ</name>
<evidence type="ECO:0000313" key="1">
    <source>
        <dbReference type="EMBL" id="BAS74191.1"/>
    </source>
</evidence>
<organism evidence="1 2">
    <name type="scientific">Oryza sativa subsp. japonica</name>
    <name type="common">Rice</name>
    <dbReference type="NCBI Taxonomy" id="39947"/>
    <lineage>
        <taxon>Eukaryota</taxon>
        <taxon>Viridiplantae</taxon>
        <taxon>Streptophyta</taxon>
        <taxon>Embryophyta</taxon>
        <taxon>Tracheophyta</taxon>
        <taxon>Spermatophyta</taxon>
        <taxon>Magnoliopsida</taxon>
        <taxon>Liliopsida</taxon>
        <taxon>Poales</taxon>
        <taxon>Poaceae</taxon>
        <taxon>BOP clade</taxon>
        <taxon>Oryzoideae</taxon>
        <taxon>Oryzeae</taxon>
        <taxon>Oryzinae</taxon>
        <taxon>Oryza</taxon>
        <taxon>Oryza sativa</taxon>
    </lineage>
</organism>
<dbReference type="AlphaFoldDB" id="A0A0P0V7U7"/>
<dbReference type="EMBL" id="AP014957">
    <property type="protein sequence ID" value="BAS74191.1"/>
    <property type="molecule type" value="Genomic_DNA"/>
</dbReference>
<gene>
    <name evidence="1" type="ordered locus">Os01g0731700</name>
    <name evidence="1" type="ORF">OSNPB_010731700</name>
</gene>
<reference evidence="2" key="1">
    <citation type="journal article" date="2005" name="Nature">
        <title>The map-based sequence of the rice genome.</title>
        <authorList>
            <consortium name="International rice genome sequencing project (IRGSP)"/>
            <person name="Matsumoto T."/>
            <person name="Wu J."/>
            <person name="Kanamori H."/>
            <person name="Katayose Y."/>
            <person name="Fujisawa M."/>
            <person name="Namiki N."/>
            <person name="Mizuno H."/>
            <person name="Yamamoto K."/>
            <person name="Antonio B.A."/>
            <person name="Baba T."/>
            <person name="Sakata K."/>
            <person name="Nagamura Y."/>
            <person name="Aoki H."/>
            <person name="Arikawa K."/>
            <person name="Arita K."/>
            <person name="Bito T."/>
            <person name="Chiden Y."/>
            <person name="Fujitsuka N."/>
            <person name="Fukunaka R."/>
            <person name="Hamada M."/>
            <person name="Harada C."/>
            <person name="Hayashi A."/>
            <person name="Hijishita S."/>
            <person name="Honda M."/>
            <person name="Hosokawa S."/>
            <person name="Ichikawa Y."/>
            <person name="Idonuma A."/>
            <person name="Iijima M."/>
            <person name="Ikeda M."/>
            <person name="Ikeno M."/>
            <person name="Ito K."/>
            <person name="Ito S."/>
            <person name="Ito T."/>
            <person name="Ito Y."/>
            <person name="Ito Y."/>
            <person name="Iwabuchi A."/>
            <person name="Kamiya K."/>
            <person name="Karasawa W."/>
            <person name="Kurita K."/>
            <person name="Katagiri S."/>
            <person name="Kikuta A."/>
            <person name="Kobayashi H."/>
            <person name="Kobayashi N."/>
            <person name="Machita K."/>
            <person name="Maehara T."/>
            <person name="Masukawa M."/>
            <person name="Mizubayashi T."/>
            <person name="Mukai Y."/>
            <person name="Nagasaki H."/>
            <person name="Nagata Y."/>
            <person name="Naito S."/>
            <person name="Nakashima M."/>
            <person name="Nakama Y."/>
            <person name="Nakamichi Y."/>
            <person name="Nakamura M."/>
            <person name="Meguro A."/>
            <person name="Negishi M."/>
            <person name="Ohta I."/>
            <person name="Ohta T."/>
            <person name="Okamoto M."/>
            <person name="Ono N."/>
            <person name="Saji S."/>
            <person name="Sakaguchi M."/>
            <person name="Sakai K."/>
            <person name="Shibata M."/>
            <person name="Shimokawa T."/>
            <person name="Song J."/>
            <person name="Takazaki Y."/>
            <person name="Terasawa K."/>
            <person name="Tsugane M."/>
            <person name="Tsuji K."/>
            <person name="Ueda S."/>
            <person name="Waki K."/>
            <person name="Yamagata H."/>
            <person name="Yamamoto M."/>
            <person name="Yamamoto S."/>
            <person name="Yamane H."/>
            <person name="Yoshiki S."/>
            <person name="Yoshihara R."/>
            <person name="Yukawa K."/>
            <person name="Zhong H."/>
            <person name="Yano M."/>
            <person name="Yuan Q."/>
            <person name="Ouyang S."/>
            <person name="Liu J."/>
            <person name="Jones K.M."/>
            <person name="Gansberger K."/>
            <person name="Moffat K."/>
            <person name="Hill J."/>
            <person name="Bera J."/>
            <person name="Fadrosh D."/>
            <person name="Jin S."/>
            <person name="Johri S."/>
            <person name="Kim M."/>
            <person name="Overton L."/>
            <person name="Reardon M."/>
            <person name="Tsitrin T."/>
            <person name="Vuong H."/>
            <person name="Weaver B."/>
            <person name="Ciecko A."/>
            <person name="Tallon L."/>
            <person name="Jackson J."/>
            <person name="Pai G."/>
            <person name="Aken S.V."/>
            <person name="Utterback T."/>
            <person name="Reidmuller S."/>
            <person name="Feldblyum T."/>
            <person name="Hsiao J."/>
            <person name="Zismann V."/>
            <person name="Iobst S."/>
            <person name="de Vazeille A.R."/>
            <person name="Buell C.R."/>
            <person name="Ying K."/>
            <person name="Li Y."/>
            <person name="Lu T."/>
            <person name="Huang Y."/>
            <person name="Zhao Q."/>
            <person name="Feng Q."/>
            <person name="Zhang L."/>
            <person name="Zhu J."/>
            <person name="Weng Q."/>
            <person name="Mu J."/>
            <person name="Lu Y."/>
            <person name="Fan D."/>
            <person name="Liu Y."/>
            <person name="Guan J."/>
            <person name="Zhang Y."/>
            <person name="Yu S."/>
            <person name="Liu X."/>
            <person name="Zhang Y."/>
            <person name="Hong G."/>
            <person name="Han B."/>
            <person name="Choisne N."/>
            <person name="Demange N."/>
            <person name="Orjeda G."/>
            <person name="Samain S."/>
            <person name="Cattolico L."/>
            <person name="Pelletier E."/>
            <person name="Couloux A."/>
            <person name="Segurens B."/>
            <person name="Wincker P."/>
            <person name="D'Hont A."/>
            <person name="Scarpelli C."/>
            <person name="Weissenbach J."/>
            <person name="Salanoubat M."/>
            <person name="Quetier F."/>
            <person name="Yu Y."/>
            <person name="Kim H.R."/>
            <person name="Rambo T."/>
            <person name="Currie J."/>
            <person name="Collura K."/>
            <person name="Luo M."/>
            <person name="Yang T."/>
            <person name="Ammiraju J.S.S."/>
            <person name="Engler F."/>
            <person name="Soderlund C."/>
            <person name="Wing R.A."/>
            <person name="Palmer L.E."/>
            <person name="de la Bastide M."/>
            <person name="Spiegel L."/>
            <person name="Nascimento L."/>
            <person name="Zutavern T."/>
            <person name="O'Shaughnessy A."/>
            <person name="Dike S."/>
            <person name="Dedhia N."/>
            <person name="Preston R."/>
            <person name="Balija V."/>
            <person name="McCombie W.R."/>
            <person name="Chow T."/>
            <person name="Chen H."/>
            <person name="Chung M."/>
            <person name="Chen C."/>
            <person name="Shaw J."/>
            <person name="Wu H."/>
            <person name="Hsiao K."/>
            <person name="Chao Y."/>
            <person name="Chu M."/>
            <person name="Cheng C."/>
            <person name="Hour A."/>
            <person name="Lee P."/>
            <person name="Lin S."/>
            <person name="Lin Y."/>
            <person name="Liou J."/>
            <person name="Liu S."/>
            <person name="Hsing Y."/>
            <person name="Raghuvanshi S."/>
            <person name="Mohanty A."/>
            <person name="Bharti A.K."/>
            <person name="Gaur A."/>
            <person name="Gupta V."/>
            <person name="Kumar D."/>
            <person name="Ravi V."/>
            <person name="Vij S."/>
            <person name="Kapur A."/>
            <person name="Khurana P."/>
            <person name="Khurana P."/>
            <person name="Khurana J.P."/>
            <person name="Tyagi A.K."/>
            <person name="Gaikwad K."/>
            <person name="Singh A."/>
            <person name="Dalal V."/>
            <person name="Srivastava S."/>
            <person name="Dixit A."/>
            <person name="Pal A.K."/>
            <person name="Ghazi I.A."/>
            <person name="Yadav M."/>
            <person name="Pandit A."/>
            <person name="Bhargava A."/>
            <person name="Sureshbabu K."/>
            <person name="Batra K."/>
            <person name="Sharma T.R."/>
            <person name="Mohapatra T."/>
            <person name="Singh N.K."/>
            <person name="Messing J."/>
            <person name="Nelson A.B."/>
            <person name="Fuks G."/>
            <person name="Kavchok S."/>
            <person name="Keizer G."/>
            <person name="Linton E."/>
            <person name="Llaca V."/>
            <person name="Song R."/>
            <person name="Tanyolac B."/>
            <person name="Young S."/>
            <person name="Ho-Il K."/>
            <person name="Hahn J.H."/>
            <person name="Sangsakoo G."/>
            <person name="Vanavichit A."/>
            <person name="de Mattos Luiz.A.T."/>
            <person name="Zimmer P.D."/>
            <person name="Malone G."/>
            <person name="Dellagostin O."/>
            <person name="de Oliveira A.C."/>
            <person name="Bevan M."/>
            <person name="Bancroft I."/>
            <person name="Minx P."/>
            <person name="Cordum H."/>
            <person name="Wilson R."/>
            <person name="Cheng Z."/>
            <person name="Jin W."/>
            <person name="Jiang J."/>
            <person name="Leong S.A."/>
            <person name="Iwama H."/>
            <person name="Gojobori T."/>
            <person name="Itoh T."/>
            <person name="Niimura Y."/>
            <person name="Fujii Y."/>
            <person name="Habara T."/>
            <person name="Sakai H."/>
            <person name="Sato Y."/>
            <person name="Wilson G."/>
            <person name="Kumar K."/>
            <person name="McCouch S."/>
            <person name="Juretic N."/>
            <person name="Hoen D."/>
            <person name="Wright S."/>
            <person name="Bruskiewich R."/>
            <person name="Bureau T."/>
            <person name="Miyao A."/>
            <person name="Hirochika H."/>
            <person name="Nishikawa T."/>
            <person name="Kadowaki K."/>
            <person name="Sugiura M."/>
            <person name="Burr B."/>
            <person name="Sasaki T."/>
        </authorList>
    </citation>
    <scope>NUCLEOTIDE SEQUENCE [LARGE SCALE GENOMIC DNA]</scope>
    <source>
        <strain evidence="2">cv. Nipponbare</strain>
    </source>
</reference>
<proteinExistence type="predicted"/>
<dbReference type="PaxDb" id="39947-A0A0P0V7U7"/>
<dbReference type="Proteomes" id="UP000059680">
    <property type="component" value="Chromosome 1"/>
</dbReference>
<reference evidence="1 2" key="2">
    <citation type="journal article" date="2013" name="Plant Cell Physiol.">
        <title>Rice Annotation Project Database (RAP-DB): an integrative and interactive database for rice genomics.</title>
        <authorList>
            <person name="Sakai H."/>
            <person name="Lee S.S."/>
            <person name="Tanaka T."/>
            <person name="Numa H."/>
            <person name="Kim J."/>
            <person name="Kawahara Y."/>
            <person name="Wakimoto H."/>
            <person name="Yang C.C."/>
            <person name="Iwamoto M."/>
            <person name="Abe T."/>
            <person name="Yamada Y."/>
            <person name="Muto A."/>
            <person name="Inokuchi H."/>
            <person name="Ikemura T."/>
            <person name="Matsumoto T."/>
            <person name="Sasaki T."/>
            <person name="Itoh T."/>
        </authorList>
    </citation>
    <scope>NUCLEOTIDE SEQUENCE [LARGE SCALE GENOMIC DNA]</scope>
    <source>
        <strain evidence="2">cv. Nipponbare</strain>
    </source>
</reference>
<dbReference type="InParanoid" id="A0A0P0V7U7"/>
<keyword evidence="2" id="KW-1185">Reference proteome</keyword>
<dbReference type="Gramene" id="Os01t0731700-00">
    <property type="protein sequence ID" value="Os01t0731700-00"/>
    <property type="gene ID" value="Os01g0731700"/>
</dbReference>